<dbReference type="SUPFAM" id="SSF56801">
    <property type="entry name" value="Acetyl-CoA synthetase-like"/>
    <property type="match status" value="1"/>
</dbReference>
<sequence>MTHGVDWPTESPLRVRARTTPDRIALHDPTDGRRLTYRELAAAVDERVQALSAHEGLSADRPRVGYLHAPTASFVTTLYALWELGWTAVGLHTELTDEELARNAAIADLDAVTVGKNQSGGDALSCPSLDAGSLAGAEKHEMQEPRARWGPDETALVLFTSGTTGRPKGSG</sequence>
<dbReference type="PANTHER" id="PTHR43201">
    <property type="entry name" value="ACYL-COA SYNTHETASE"/>
    <property type="match status" value="1"/>
</dbReference>
<dbReference type="Gene3D" id="3.40.50.12780">
    <property type="entry name" value="N-terminal domain of ligase-like"/>
    <property type="match status" value="1"/>
</dbReference>
<evidence type="ECO:0000256" key="1">
    <source>
        <dbReference type="ARBA" id="ARBA00006432"/>
    </source>
</evidence>
<organism evidence="4 5">
    <name type="scientific">Halovenus salina</name>
    <dbReference type="NCBI Taxonomy" id="1510225"/>
    <lineage>
        <taxon>Archaea</taxon>
        <taxon>Methanobacteriati</taxon>
        <taxon>Methanobacteriota</taxon>
        <taxon>Stenosarchaea group</taxon>
        <taxon>Halobacteria</taxon>
        <taxon>Halobacteriales</taxon>
        <taxon>Haloarculaceae</taxon>
        <taxon>Halovenus</taxon>
    </lineage>
</organism>
<feature type="domain" description="AMP-dependent synthetase/ligase" evidence="3">
    <location>
        <begin position="14"/>
        <end position="169"/>
    </location>
</feature>
<dbReference type="Pfam" id="PF00501">
    <property type="entry name" value="AMP-binding"/>
    <property type="match status" value="1"/>
</dbReference>
<evidence type="ECO:0000313" key="5">
    <source>
        <dbReference type="Proteomes" id="UP001596445"/>
    </source>
</evidence>
<reference evidence="4 5" key="1">
    <citation type="journal article" date="2019" name="Int. J. Syst. Evol. Microbiol.">
        <title>The Global Catalogue of Microorganisms (GCM) 10K type strain sequencing project: providing services to taxonomists for standard genome sequencing and annotation.</title>
        <authorList>
            <consortium name="The Broad Institute Genomics Platform"/>
            <consortium name="The Broad Institute Genome Sequencing Center for Infectious Disease"/>
            <person name="Wu L."/>
            <person name="Ma J."/>
        </authorList>
    </citation>
    <scope>NUCLEOTIDE SEQUENCE [LARGE SCALE GENOMIC DNA]</scope>
    <source>
        <strain evidence="4 5">JCM 30072</strain>
    </source>
</reference>
<comment type="similarity">
    <text evidence="1">Belongs to the ATP-dependent AMP-binding enzyme family.</text>
</comment>
<dbReference type="PROSITE" id="PS00455">
    <property type="entry name" value="AMP_BINDING"/>
    <property type="match status" value="1"/>
</dbReference>
<keyword evidence="5" id="KW-1185">Reference proteome</keyword>
<dbReference type="EMBL" id="JBHSZI010000001">
    <property type="protein sequence ID" value="MFC7056887.1"/>
    <property type="molecule type" value="Genomic_DNA"/>
</dbReference>
<evidence type="ECO:0000313" key="4">
    <source>
        <dbReference type="EMBL" id="MFC7056887.1"/>
    </source>
</evidence>
<dbReference type="PANTHER" id="PTHR43201:SF5">
    <property type="entry name" value="MEDIUM-CHAIN ACYL-COA LIGASE ACSF2, MITOCHONDRIAL"/>
    <property type="match status" value="1"/>
</dbReference>
<dbReference type="GO" id="GO:0016874">
    <property type="term" value="F:ligase activity"/>
    <property type="evidence" value="ECO:0007669"/>
    <property type="project" value="UniProtKB-KW"/>
</dbReference>
<evidence type="ECO:0000256" key="2">
    <source>
        <dbReference type="ARBA" id="ARBA00022598"/>
    </source>
</evidence>
<comment type="caution">
    <text evidence="4">The sequence shown here is derived from an EMBL/GenBank/DDBJ whole genome shotgun (WGS) entry which is preliminary data.</text>
</comment>
<evidence type="ECO:0000259" key="3">
    <source>
        <dbReference type="Pfam" id="PF00501"/>
    </source>
</evidence>
<proteinExistence type="inferred from homology"/>
<dbReference type="InterPro" id="IPR000873">
    <property type="entry name" value="AMP-dep_synth/lig_dom"/>
</dbReference>
<dbReference type="AlphaFoldDB" id="A0ABD5W2E9"/>
<dbReference type="InterPro" id="IPR042099">
    <property type="entry name" value="ANL_N_sf"/>
</dbReference>
<dbReference type="InterPro" id="IPR020845">
    <property type="entry name" value="AMP-binding_CS"/>
</dbReference>
<dbReference type="Proteomes" id="UP001596445">
    <property type="component" value="Unassembled WGS sequence"/>
</dbReference>
<name>A0ABD5W2E9_9EURY</name>
<protein>
    <submittedName>
        <fullName evidence="4">AMP-binding protein</fullName>
    </submittedName>
</protein>
<gene>
    <name evidence="4" type="ORF">ACFQQG_00210</name>
</gene>
<accession>A0ABD5W2E9</accession>
<keyword evidence="2" id="KW-0436">Ligase</keyword>
<dbReference type="RefSeq" id="WP_382183576.1">
    <property type="nucleotide sequence ID" value="NZ_JBHSZI010000001.1"/>
</dbReference>